<dbReference type="EMBL" id="CP064946">
    <property type="protein sequence ID" value="QPH51330.1"/>
    <property type="molecule type" value="Genomic_DNA"/>
</dbReference>
<sequence>MESLDCIKSDLVKTADHLEELGKAMNGHARFMQARGAHPDQIDVNAHIEALAQVTEALREVATKMQSSLSPAVRNK</sequence>
<dbReference type="Proteomes" id="UP000594430">
    <property type="component" value="Chromosome"/>
</dbReference>
<organism evidence="1 2">
    <name type="scientific">Pseudomonas fulva</name>
    <dbReference type="NCBI Taxonomy" id="47880"/>
    <lineage>
        <taxon>Bacteria</taxon>
        <taxon>Pseudomonadati</taxon>
        <taxon>Pseudomonadota</taxon>
        <taxon>Gammaproteobacteria</taxon>
        <taxon>Pseudomonadales</taxon>
        <taxon>Pseudomonadaceae</taxon>
        <taxon>Pseudomonas</taxon>
    </lineage>
</organism>
<evidence type="ECO:0000313" key="2">
    <source>
        <dbReference type="Proteomes" id="UP000594430"/>
    </source>
</evidence>
<evidence type="ECO:0000313" key="1">
    <source>
        <dbReference type="EMBL" id="QPH51330.1"/>
    </source>
</evidence>
<proteinExistence type="predicted"/>
<reference evidence="1 2" key="1">
    <citation type="submission" date="2020-11" db="EMBL/GenBank/DDBJ databases">
        <title>Pseudomonas fulva producing VIM-24.</title>
        <authorList>
            <person name="Liu S."/>
        </authorList>
    </citation>
    <scope>NUCLEOTIDE SEQUENCE [LARGE SCALE GENOMIC DNA]</scope>
    <source>
        <strain evidence="1 2">ZDHY414</strain>
    </source>
</reference>
<accession>A0A2V4ICE9</accession>
<gene>
    <name evidence="1" type="ORF">IZU98_10495</name>
</gene>
<dbReference type="AlphaFoldDB" id="A0A2V4ICE9"/>
<dbReference type="RefSeq" id="WP_042139884.1">
    <property type="nucleotide sequence ID" value="NZ_JAVMIV010000016.1"/>
</dbReference>
<protein>
    <submittedName>
        <fullName evidence="1">Uncharacterized protein</fullName>
    </submittedName>
</protein>
<name>A0A2V4ICE9_9PSED</name>